<accession>A0A562I4M3</accession>
<evidence type="ECO:0000256" key="5">
    <source>
        <dbReference type="SAM" id="MobiDB-lite"/>
    </source>
</evidence>
<feature type="transmembrane region" description="Helical" evidence="6">
    <location>
        <begin position="47"/>
        <end position="67"/>
    </location>
</feature>
<dbReference type="InterPro" id="IPR011701">
    <property type="entry name" value="MFS"/>
</dbReference>
<keyword evidence="3 6" id="KW-1133">Transmembrane helix</keyword>
<reference evidence="7 8" key="1">
    <citation type="submission" date="2019-07" db="EMBL/GenBank/DDBJ databases">
        <title>R&amp;d 2014.</title>
        <authorList>
            <person name="Klenk H.-P."/>
        </authorList>
    </citation>
    <scope>NUCLEOTIDE SEQUENCE [LARGE SCALE GENOMIC DNA]</scope>
    <source>
        <strain evidence="7 8">DSM 43868</strain>
    </source>
</reference>
<evidence type="ECO:0000256" key="1">
    <source>
        <dbReference type="ARBA" id="ARBA00004141"/>
    </source>
</evidence>
<feature type="transmembrane region" description="Helical" evidence="6">
    <location>
        <begin position="103"/>
        <end position="124"/>
    </location>
</feature>
<dbReference type="PANTHER" id="PTHR23514">
    <property type="entry name" value="BYPASS OF STOP CODON PROTEIN 6"/>
    <property type="match status" value="1"/>
</dbReference>
<name>A0A562I4M3_MICOL</name>
<dbReference type="PANTHER" id="PTHR23514:SF13">
    <property type="entry name" value="INNER MEMBRANE PROTEIN YBJJ"/>
    <property type="match status" value="1"/>
</dbReference>
<dbReference type="SUPFAM" id="SSF103473">
    <property type="entry name" value="MFS general substrate transporter"/>
    <property type="match status" value="1"/>
</dbReference>
<keyword evidence="8" id="KW-1185">Reference proteome</keyword>
<feature type="transmembrane region" description="Helical" evidence="6">
    <location>
        <begin position="345"/>
        <end position="370"/>
    </location>
</feature>
<feature type="transmembrane region" description="Helical" evidence="6">
    <location>
        <begin position="12"/>
        <end position="35"/>
    </location>
</feature>
<evidence type="ECO:0000256" key="2">
    <source>
        <dbReference type="ARBA" id="ARBA00022692"/>
    </source>
</evidence>
<dbReference type="AlphaFoldDB" id="A0A562I4M3"/>
<dbReference type="EMBL" id="VLKE01000001">
    <property type="protein sequence ID" value="TWH65698.1"/>
    <property type="molecule type" value="Genomic_DNA"/>
</dbReference>
<evidence type="ECO:0000313" key="7">
    <source>
        <dbReference type="EMBL" id="TWH65698.1"/>
    </source>
</evidence>
<sequence length="399" mass="40426">MTGPTRRSAVVPMIALSGLYFVNTFLSAALAPRYAELVTDLGISADGLGLALLGQAIGLTAIILTVAPRLADRYGARAVARLGAVSFCVLTPLIGLANSWTMLFAAFLATGAVNSLLDLGMARSATEAEQRTGRTLITFLDIPAALGSLVGAAAGAATAGRAGIGEYALAASVAGLFIVLAVWRFLPSPAARTPDLPEQHQSIPVVALCVLAAAGLGMQLAVLDWASLVYRELAAPPTQYGIGNLAFVTGATLILIVCGPLADRFGPAAVLRTSAVVGIAGMVAATFSSSVVVVTIGFALAGIGLQPAHPLALSAAGRGSVKNQARVIGASYIGMALMRPAVGGLATAIDVQVALGLVTIALGIAVFILAPKARKAPTVERVSSNTHGDERGLSTTRQI</sequence>
<feature type="transmembrane region" description="Helical" evidence="6">
    <location>
        <begin position="136"/>
        <end position="158"/>
    </location>
</feature>
<feature type="transmembrane region" description="Helical" evidence="6">
    <location>
        <begin position="79"/>
        <end position="97"/>
    </location>
</feature>
<dbReference type="GO" id="GO:0016020">
    <property type="term" value="C:membrane"/>
    <property type="evidence" value="ECO:0007669"/>
    <property type="project" value="UniProtKB-SubCell"/>
</dbReference>
<dbReference type="Pfam" id="PF07690">
    <property type="entry name" value="MFS_1"/>
    <property type="match status" value="2"/>
</dbReference>
<evidence type="ECO:0000256" key="3">
    <source>
        <dbReference type="ARBA" id="ARBA00022989"/>
    </source>
</evidence>
<organism evidence="7 8">
    <name type="scientific">Micromonospora olivasterospora</name>
    <dbReference type="NCBI Taxonomy" id="1880"/>
    <lineage>
        <taxon>Bacteria</taxon>
        <taxon>Bacillati</taxon>
        <taxon>Actinomycetota</taxon>
        <taxon>Actinomycetes</taxon>
        <taxon>Micromonosporales</taxon>
        <taxon>Micromonosporaceae</taxon>
        <taxon>Micromonospora</taxon>
    </lineage>
</organism>
<feature type="region of interest" description="Disordered" evidence="5">
    <location>
        <begin position="379"/>
        <end position="399"/>
    </location>
</feature>
<evidence type="ECO:0000256" key="4">
    <source>
        <dbReference type="ARBA" id="ARBA00023136"/>
    </source>
</evidence>
<feature type="transmembrane region" description="Helical" evidence="6">
    <location>
        <begin position="164"/>
        <end position="183"/>
    </location>
</feature>
<comment type="caution">
    <text evidence="7">The sequence shown here is derived from an EMBL/GenBank/DDBJ whole genome shotgun (WGS) entry which is preliminary data.</text>
</comment>
<evidence type="ECO:0000313" key="8">
    <source>
        <dbReference type="Proteomes" id="UP000319825"/>
    </source>
</evidence>
<feature type="transmembrane region" description="Helical" evidence="6">
    <location>
        <begin position="203"/>
        <end position="222"/>
    </location>
</feature>
<dbReference type="RefSeq" id="WP_145772958.1">
    <property type="nucleotide sequence ID" value="NZ_BAAATQ010000043.1"/>
</dbReference>
<dbReference type="InterPro" id="IPR051788">
    <property type="entry name" value="MFS_Transporter"/>
</dbReference>
<dbReference type="Gene3D" id="1.20.1250.20">
    <property type="entry name" value="MFS general substrate transporter like domains"/>
    <property type="match status" value="2"/>
</dbReference>
<feature type="transmembrane region" description="Helical" evidence="6">
    <location>
        <begin position="242"/>
        <end position="262"/>
    </location>
</feature>
<dbReference type="GO" id="GO:0022857">
    <property type="term" value="F:transmembrane transporter activity"/>
    <property type="evidence" value="ECO:0007669"/>
    <property type="project" value="InterPro"/>
</dbReference>
<keyword evidence="2 6" id="KW-0812">Transmembrane</keyword>
<dbReference type="Proteomes" id="UP000319825">
    <property type="component" value="Unassembled WGS sequence"/>
</dbReference>
<protein>
    <submittedName>
        <fullName evidence="7">MFS transporter</fullName>
    </submittedName>
</protein>
<proteinExistence type="predicted"/>
<keyword evidence="4 6" id="KW-0472">Membrane</keyword>
<dbReference type="InterPro" id="IPR036259">
    <property type="entry name" value="MFS_trans_sf"/>
</dbReference>
<dbReference type="OrthoDB" id="3811961at2"/>
<comment type="subcellular location">
    <subcellularLocation>
        <location evidence="1">Membrane</location>
        <topology evidence="1">Multi-pass membrane protein</topology>
    </subcellularLocation>
</comment>
<evidence type="ECO:0000256" key="6">
    <source>
        <dbReference type="SAM" id="Phobius"/>
    </source>
</evidence>
<feature type="transmembrane region" description="Helical" evidence="6">
    <location>
        <begin position="274"/>
        <end position="303"/>
    </location>
</feature>
<gene>
    <name evidence="7" type="ORF">JD77_00636</name>
</gene>